<dbReference type="GO" id="GO:0046872">
    <property type="term" value="F:metal ion binding"/>
    <property type="evidence" value="ECO:0007669"/>
    <property type="project" value="UniProtKB-KW"/>
</dbReference>
<keyword evidence="12 20" id="KW-0067">ATP-binding</keyword>
<dbReference type="EMBL" id="VUJU01002815">
    <property type="protein sequence ID" value="KAF0760008.1"/>
    <property type="molecule type" value="Genomic_DNA"/>
</dbReference>
<evidence type="ECO:0000256" key="12">
    <source>
        <dbReference type="ARBA" id="ARBA00022840"/>
    </source>
</evidence>
<organism evidence="26 27">
    <name type="scientific">Aphis craccivora</name>
    <name type="common">Cowpea aphid</name>
    <dbReference type="NCBI Taxonomy" id="307492"/>
    <lineage>
        <taxon>Eukaryota</taxon>
        <taxon>Metazoa</taxon>
        <taxon>Ecdysozoa</taxon>
        <taxon>Arthropoda</taxon>
        <taxon>Hexapoda</taxon>
        <taxon>Insecta</taxon>
        <taxon>Pterygota</taxon>
        <taxon>Neoptera</taxon>
        <taxon>Paraneoptera</taxon>
        <taxon>Hemiptera</taxon>
        <taxon>Sternorrhyncha</taxon>
        <taxon>Aphidomorpha</taxon>
        <taxon>Aphidoidea</taxon>
        <taxon>Aphididae</taxon>
        <taxon>Aphidini</taxon>
        <taxon>Aphis</taxon>
        <taxon>Aphis</taxon>
    </lineage>
</organism>
<dbReference type="FunFam" id="1.10.510.10:FF:000554">
    <property type="entry name" value="Predicted protein"/>
    <property type="match status" value="1"/>
</dbReference>
<feature type="domain" description="Fibronectin type-III" evidence="25">
    <location>
        <begin position="702"/>
        <end position="800"/>
    </location>
</feature>
<dbReference type="Gene3D" id="3.30.200.20">
    <property type="entry name" value="Phosphorylase Kinase, domain 1"/>
    <property type="match status" value="1"/>
</dbReference>
<evidence type="ECO:0000256" key="15">
    <source>
        <dbReference type="ARBA" id="ARBA00023137"/>
    </source>
</evidence>
<keyword evidence="16 21" id="KW-0675">Receptor</keyword>
<keyword evidence="9" id="KW-0677">Repeat</keyword>
<dbReference type="Gene3D" id="1.10.510.10">
    <property type="entry name" value="Transferase(Phosphotransferase) domain 1"/>
    <property type="match status" value="1"/>
</dbReference>
<dbReference type="InterPro" id="IPR000719">
    <property type="entry name" value="Prot_kinase_dom"/>
</dbReference>
<keyword evidence="7" id="KW-0479">Metal-binding</keyword>
<keyword evidence="14 23" id="KW-0472">Membrane</keyword>
<dbReference type="InterPro" id="IPR011009">
    <property type="entry name" value="Kinase-like_dom_sf"/>
</dbReference>
<protein>
    <recommendedName>
        <fullName evidence="21">Tyrosine-protein kinase receptor</fullName>
        <ecNumber evidence="21">2.7.10.1</ecNumber>
    </recommendedName>
</protein>
<dbReference type="PANTHER" id="PTHR24416">
    <property type="entry name" value="TYROSINE-PROTEIN KINASE RECEPTOR"/>
    <property type="match status" value="1"/>
</dbReference>
<evidence type="ECO:0000256" key="16">
    <source>
        <dbReference type="ARBA" id="ARBA00023170"/>
    </source>
</evidence>
<feature type="transmembrane region" description="Helical" evidence="23">
    <location>
        <begin position="1093"/>
        <end position="1115"/>
    </location>
</feature>
<feature type="domain" description="Fibronectin type-III" evidence="25">
    <location>
        <begin position="584"/>
        <end position="698"/>
    </location>
</feature>
<dbReference type="InterPro" id="IPR020635">
    <property type="entry name" value="Tyr_kinase_cat_dom"/>
</dbReference>
<comment type="subcellular location">
    <subcellularLocation>
        <location evidence="2">Membrane</location>
        <topology evidence="2">Single-pass type I membrane protein</topology>
    </subcellularLocation>
</comment>
<keyword evidence="10 20" id="KW-0547">Nucleotide-binding</keyword>
<feature type="binding site" evidence="20">
    <location>
        <position position="1185"/>
    </location>
    <ligand>
        <name>ATP</name>
        <dbReference type="ChEBI" id="CHEBI:30616"/>
    </ligand>
</feature>
<dbReference type="InterPro" id="IPR001245">
    <property type="entry name" value="Ser-Thr/Tyr_kinase_cat_dom"/>
</dbReference>
<dbReference type="GO" id="GO:0005899">
    <property type="term" value="C:insulin receptor complex"/>
    <property type="evidence" value="ECO:0007669"/>
    <property type="project" value="TreeGrafter"/>
</dbReference>
<evidence type="ECO:0000256" key="10">
    <source>
        <dbReference type="ARBA" id="ARBA00022741"/>
    </source>
</evidence>
<keyword evidence="11" id="KW-0418">Kinase</keyword>
<dbReference type="InterPro" id="IPR017441">
    <property type="entry name" value="Protein_kinase_ATP_BS"/>
</dbReference>
<evidence type="ECO:0000256" key="13">
    <source>
        <dbReference type="ARBA" id="ARBA00022989"/>
    </source>
</evidence>
<evidence type="ECO:0000259" key="24">
    <source>
        <dbReference type="PROSITE" id="PS50011"/>
    </source>
</evidence>
<keyword evidence="13 23" id="KW-1133">Transmembrane helix</keyword>
<evidence type="ECO:0000259" key="25">
    <source>
        <dbReference type="PROSITE" id="PS50853"/>
    </source>
</evidence>
<dbReference type="InterPro" id="IPR009030">
    <property type="entry name" value="Growth_fac_rcpt_cys_sf"/>
</dbReference>
<dbReference type="Pfam" id="PF00757">
    <property type="entry name" value="Furin-like"/>
    <property type="match status" value="1"/>
</dbReference>
<dbReference type="InterPro" id="IPR036941">
    <property type="entry name" value="Rcpt_L-dom_sf"/>
</dbReference>
<keyword evidence="3 21" id="KW-0597">Phosphoprotein</keyword>
<dbReference type="Gene3D" id="2.60.40.10">
    <property type="entry name" value="Immunoglobulins"/>
    <property type="match status" value="3"/>
</dbReference>
<dbReference type="SMART" id="SM00261">
    <property type="entry name" value="FU"/>
    <property type="match status" value="1"/>
</dbReference>
<dbReference type="Gene3D" id="3.80.20.20">
    <property type="entry name" value="Receptor L-domain"/>
    <property type="match status" value="2"/>
</dbReference>
<evidence type="ECO:0000256" key="21">
    <source>
        <dbReference type="RuleBase" id="RU000312"/>
    </source>
</evidence>
<comment type="catalytic activity">
    <reaction evidence="19 21">
        <text>L-tyrosyl-[protein] + ATP = O-phospho-L-tyrosyl-[protein] + ADP + H(+)</text>
        <dbReference type="Rhea" id="RHEA:10596"/>
        <dbReference type="Rhea" id="RHEA-COMP:10136"/>
        <dbReference type="Rhea" id="RHEA-COMP:20101"/>
        <dbReference type="ChEBI" id="CHEBI:15378"/>
        <dbReference type="ChEBI" id="CHEBI:30616"/>
        <dbReference type="ChEBI" id="CHEBI:46858"/>
        <dbReference type="ChEBI" id="CHEBI:61978"/>
        <dbReference type="ChEBI" id="CHEBI:456216"/>
        <dbReference type="EC" id="2.7.10.1"/>
    </reaction>
</comment>
<evidence type="ECO:0000256" key="8">
    <source>
        <dbReference type="ARBA" id="ARBA00022729"/>
    </source>
</evidence>
<evidence type="ECO:0000256" key="20">
    <source>
        <dbReference type="PROSITE-ProRule" id="PRU10141"/>
    </source>
</evidence>
<dbReference type="InterPro" id="IPR008266">
    <property type="entry name" value="Tyr_kinase_AS"/>
</dbReference>
<feature type="domain" description="Fibronectin type-III" evidence="25">
    <location>
        <begin position="984"/>
        <end position="1085"/>
    </location>
</feature>
<dbReference type="PROSITE" id="PS50011">
    <property type="entry name" value="PROTEIN_KINASE_DOM"/>
    <property type="match status" value="1"/>
</dbReference>
<name>A0A6G0YQK7_APHCR</name>
<dbReference type="OrthoDB" id="5809444at2759"/>
<reference evidence="26 27" key="1">
    <citation type="submission" date="2019-08" db="EMBL/GenBank/DDBJ databases">
        <title>Whole genome of Aphis craccivora.</title>
        <authorList>
            <person name="Voronova N.V."/>
            <person name="Shulinski R.S."/>
            <person name="Bandarenka Y.V."/>
            <person name="Zhorov D.G."/>
            <person name="Warner D."/>
        </authorList>
    </citation>
    <scope>NUCLEOTIDE SEQUENCE [LARGE SCALE GENOMIC DNA]</scope>
    <source>
        <strain evidence="26">180601</strain>
        <tissue evidence="26">Whole Body</tissue>
    </source>
</reference>
<evidence type="ECO:0000256" key="5">
    <source>
        <dbReference type="ARBA" id="ARBA00022685"/>
    </source>
</evidence>
<dbReference type="GO" id="GO:0043410">
    <property type="term" value="P:positive regulation of MAPK cascade"/>
    <property type="evidence" value="ECO:0007669"/>
    <property type="project" value="TreeGrafter"/>
</dbReference>
<dbReference type="InterPro" id="IPR002011">
    <property type="entry name" value="Tyr_kinase_rcpt_2_CS"/>
</dbReference>
<evidence type="ECO:0000256" key="17">
    <source>
        <dbReference type="ARBA" id="ARBA00023180"/>
    </source>
</evidence>
<dbReference type="Proteomes" id="UP000478052">
    <property type="component" value="Unassembled WGS sequence"/>
</dbReference>
<accession>A0A6G0YQK7</accession>
<dbReference type="SUPFAM" id="SSF56112">
    <property type="entry name" value="Protein kinase-like (PK-like)"/>
    <property type="match status" value="1"/>
</dbReference>
<evidence type="ECO:0000256" key="23">
    <source>
        <dbReference type="SAM" id="Phobius"/>
    </source>
</evidence>
<dbReference type="GO" id="GO:0030424">
    <property type="term" value="C:axon"/>
    <property type="evidence" value="ECO:0007669"/>
    <property type="project" value="TreeGrafter"/>
</dbReference>
<keyword evidence="27" id="KW-1185">Reference proteome</keyword>
<proteinExistence type="inferred from homology"/>
<dbReference type="GO" id="GO:0005524">
    <property type="term" value="F:ATP binding"/>
    <property type="evidence" value="ECO:0007669"/>
    <property type="project" value="UniProtKB-UniRule"/>
</dbReference>
<dbReference type="CDD" id="cd00064">
    <property type="entry name" value="FU"/>
    <property type="match status" value="1"/>
</dbReference>
<sequence>MCGECDKIRCLRDSCPGLGGCRLCGNFSSNIYYERYNILRPSTPTKFSKVNPKHYRKPWFIASKSVWKSDFLCIALWCVAILSVSQTSAEYQTQITSLPPIATQPTNNSGVHLSAGRICPSKDIRNKAENLNALRGCRVIEGFLQIVLIDNANETSYESLSFPELREITGYLLLYRVNGLKSLAKLFPNLSVIRGQDLFMSYAIAIYEMVHLQELGLYNLRDVVRGAVYITKNPMLCFTQTIDWIRIAPSGKESHDIYDNRPVNACPVCPWTNDISCSVSNYTNEPLCWNTEHCQKICPPECGNLSCTEDGTCCHEQCLGGCTGPNHDDCFACKYLADERDCVKECPVDTLTYQNRRCIIERDCYRMPRSRDLQNGLHLQSWKPFNNKSCVMECPPGFEEVPTENIYGKVFKCQKCSGPCRKVCIAANVESIQSAQKLKGCVIINGSLEIQIRGGMNIVKELEESLSMIEEITGYLKVVRSFPLVSLTFLRKLHVIRGEILESSKYALVVLDNQNLVELWDWSTRKPDGELRIERGQIFFHFNPKLCIYRIKQLQANLGDRFKNVDDLEVAPNSNGDKMACTVKKLNVSTEVVLSNSVLLKWRPFEHYDTRTLLGYVVYYLEAPYKNVSLYDGRDACGGDGWKTDDVESTEITTDDLVALITGLKPYTQYAYYVKTYTMASESNGAQSDINYFRTMPGTPSPPQNLRVKSVTADSISIEWMPPAEPNGQLKHYIIKYTSINISGDSLLKRDYCQNSPNVNEFSDSYSGSKTEMINNDQKENCNCTDQPEKKQSKLKDEQQIQIMIEFENNLQNILYVKTSNFYEICQERKNLQVIKTLTTFFTNHWKLYPRLTNHLRSESNNPPKSDTLPKKKRDLSNFEPQEFPNSTISRVSLLSDADKNLENENKNIVVPSNQLTFTLHENLTHFTSYNIELYVCREWLKNENKESNQNISNCSIQKAMTTAQTSKKEKVKATGQESADRIDPSSVKAVNTNTTSPGSIKIFWREPEISNGPIVSYQLEYKKVGDHVLNSPVVCITRQQYQQSDYSHTLSNVAPGNYSFRLRARSLADYGEFTQYSYFLIPEALSITTPQLMFIIFMVTGMIGAVIMLIFFVLHRYYKNKLASTRLFVTCNPDYVSCEYQTDEWEIPRDDVEVLEPLGRGSFGMVYRGNWKKNENEIVPCAIKTVTENNNMMVRHDFLSEANVMKEFCSAHVVRLYGVVSQGQPAFVLMELMPQGDLKSYLLKHRPDMATDPSLKPPTLRDNLRMAIEIADGMSYLSFKKYVHRDLAARNCMVSDNNIVKIGDFGLTRDIYQTDYYRKDSEGMMPIRWMAPESLQSGLFTCFSDVWSYGIVLWEMVTLAAQPYRGEMDKNVITYVSSGGIMEKPDNCPDIIYDCMKLCWRFKASERPTFAEIVKMFLPCARADFAQTSFFHNELQSETQRLDLSENGITETESLERERKQIERDQITTALENQAHYWGGSLPGERLAPKADLEEDDDDEEDSDNELQRLHIENFVCKRPPNGYMSIHNGNEVIF</sequence>
<evidence type="ECO:0000256" key="3">
    <source>
        <dbReference type="ARBA" id="ARBA00022553"/>
    </source>
</evidence>
<dbReference type="InterPro" id="IPR003961">
    <property type="entry name" value="FN3_dom"/>
</dbReference>
<dbReference type="GO" id="GO:0005009">
    <property type="term" value="F:insulin receptor activity"/>
    <property type="evidence" value="ECO:0007669"/>
    <property type="project" value="TreeGrafter"/>
</dbReference>
<dbReference type="SUPFAM" id="SSF57184">
    <property type="entry name" value="Growth factor receptor domain"/>
    <property type="match status" value="1"/>
</dbReference>
<keyword evidence="17" id="KW-0325">Glycoprotein</keyword>
<dbReference type="InterPro" id="IPR000494">
    <property type="entry name" value="Rcpt_L-dom"/>
</dbReference>
<dbReference type="PANTHER" id="PTHR24416:SF525">
    <property type="entry name" value="INSULIN-LIKE RECEPTOR"/>
    <property type="match status" value="1"/>
</dbReference>
<evidence type="ECO:0000256" key="19">
    <source>
        <dbReference type="ARBA" id="ARBA00051243"/>
    </source>
</evidence>
<evidence type="ECO:0000313" key="26">
    <source>
        <dbReference type="EMBL" id="KAF0760008.1"/>
    </source>
</evidence>
<keyword evidence="4" id="KW-0808">Transferase</keyword>
<dbReference type="PROSITE" id="PS00239">
    <property type="entry name" value="RECEPTOR_TYR_KIN_II"/>
    <property type="match status" value="1"/>
</dbReference>
<evidence type="ECO:0000256" key="7">
    <source>
        <dbReference type="ARBA" id="ARBA00022723"/>
    </source>
</evidence>
<dbReference type="InterPro" id="IPR036116">
    <property type="entry name" value="FN3_sf"/>
</dbReference>
<evidence type="ECO:0000313" key="27">
    <source>
        <dbReference type="Proteomes" id="UP000478052"/>
    </source>
</evidence>
<evidence type="ECO:0000256" key="4">
    <source>
        <dbReference type="ARBA" id="ARBA00022679"/>
    </source>
</evidence>
<dbReference type="Gene3D" id="2.10.220.10">
    <property type="entry name" value="Hormone Receptor, Insulin-like Growth Factor Receptor 1, Chain A, domain 2"/>
    <property type="match status" value="1"/>
</dbReference>
<dbReference type="SUPFAM" id="SSF52058">
    <property type="entry name" value="L domain-like"/>
    <property type="match status" value="2"/>
</dbReference>
<keyword evidence="6 21" id="KW-0812">Transmembrane</keyword>
<dbReference type="GO" id="GO:0042593">
    <property type="term" value="P:glucose homeostasis"/>
    <property type="evidence" value="ECO:0007669"/>
    <property type="project" value="TreeGrafter"/>
</dbReference>
<keyword evidence="18" id="KW-0464">Manganese</keyword>
<keyword evidence="8" id="KW-0732">Signal</keyword>
<feature type="region of interest" description="Disordered" evidence="22">
    <location>
        <begin position="855"/>
        <end position="882"/>
    </location>
</feature>
<dbReference type="InterPro" id="IPR006211">
    <property type="entry name" value="Furin-like_Cys-rich_dom"/>
</dbReference>
<feature type="region of interest" description="Disordered" evidence="22">
    <location>
        <begin position="963"/>
        <end position="993"/>
    </location>
</feature>
<evidence type="ECO:0000256" key="14">
    <source>
        <dbReference type="ARBA" id="ARBA00023136"/>
    </source>
</evidence>
<dbReference type="CDD" id="cd00063">
    <property type="entry name" value="FN3"/>
    <property type="match status" value="3"/>
</dbReference>
<evidence type="ECO:0000256" key="18">
    <source>
        <dbReference type="ARBA" id="ARBA00023211"/>
    </source>
</evidence>
<dbReference type="Pfam" id="PF07714">
    <property type="entry name" value="PK_Tyr_Ser-Thr"/>
    <property type="match status" value="1"/>
</dbReference>
<dbReference type="PROSITE" id="PS00107">
    <property type="entry name" value="PROTEIN_KINASE_ATP"/>
    <property type="match status" value="1"/>
</dbReference>
<evidence type="ECO:0000256" key="11">
    <source>
        <dbReference type="ARBA" id="ARBA00022777"/>
    </source>
</evidence>
<dbReference type="InterPro" id="IPR013783">
    <property type="entry name" value="Ig-like_fold"/>
</dbReference>
<dbReference type="FunFam" id="2.60.40.10:FF:000087">
    <property type="entry name" value="Tyrosine-protein kinase receptor"/>
    <property type="match status" value="1"/>
</dbReference>
<comment type="cofactor">
    <cofactor evidence="1">
        <name>Mn(2+)</name>
        <dbReference type="ChEBI" id="CHEBI:29035"/>
    </cofactor>
</comment>
<dbReference type="Pfam" id="PF01030">
    <property type="entry name" value="Recep_L_domain"/>
    <property type="match status" value="2"/>
</dbReference>
<comment type="similarity">
    <text evidence="21">Belongs to the protein kinase superfamily. Tyr protein kinase family. Insulin receptor subfamily.</text>
</comment>
<evidence type="ECO:0000256" key="22">
    <source>
        <dbReference type="SAM" id="MobiDB-lite"/>
    </source>
</evidence>
<keyword evidence="15" id="KW-0829">Tyrosine-protein kinase</keyword>
<evidence type="ECO:0000256" key="6">
    <source>
        <dbReference type="ARBA" id="ARBA00022692"/>
    </source>
</evidence>
<evidence type="ECO:0000256" key="1">
    <source>
        <dbReference type="ARBA" id="ARBA00001936"/>
    </source>
</evidence>
<dbReference type="Pfam" id="PF00041">
    <property type="entry name" value="fn3"/>
    <property type="match status" value="1"/>
</dbReference>
<dbReference type="PROSITE" id="PS00109">
    <property type="entry name" value="PROTEIN_KINASE_TYR"/>
    <property type="match status" value="1"/>
</dbReference>
<evidence type="ECO:0000256" key="2">
    <source>
        <dbReference type="ARBA" id="ARBA00004479"/>
    </source>
</evidence>
<evidence type="ECO:0000256" key="9">
    <source>
        <dbReference type="ARBA" id="ARBA00022737"/>
    </source>
</evidence>
<dbReference type="EC" id="2.7.10.1" evidence="21"/>
<feature type="domain" description="Protein kinase" evidence="24">
    <location>
        <begin position="1153"/>
        <end position="1432"/>
    </location>
</feature>
<feature type="region of interest" description="Disordered" evidence="22">
    <location>
        <begin position="1479"/>
        <end position="1507"/>
    </location>
</feature>
<dbReference type="FunFam" id="3.80.20.20:FF:000001">
    <property type="entry name" value="Tyrosine-protein kinase receptor"/>
    <property type="match status" value="1"/>
</dbReference>
<dbReference type="SMART" id="SM00060">
    <property type="entry name" value="FN3"/>
    <property type="match status" value="3"/>
</dbReference>
<dbReference type="SUPFAM" id="SSF49265">
    <property type="entry name" value="Fibronectin type III"/>
    <property type="match status" value="3"/>
</dbReference>
<comment type="caution">
    <text evidence="26">The sequence shown here is derived from an EMBL/GenBank/DDBJ whole genome shotgun (WGS) entry which is preliminary data.</text>
</comment>
<dbReference type="InterPro" id="IPR050122">
    <property type="entry name" value="RTK"/>
</dbReference>
<dbReference type="GO" id="GO:0043560">
    <property type="term" value="F:insulin receptor substrate binding"/>
    <property type="evidence" value="ECO:0007669"/>
    <property type="project" value="TreeGrafter"/>
</dbReference>
<keyword evidence="5" id="KW-0165">Cleavage on pair of basic residues</keyword>
<dbReference type="GO" id="GO:0051897">
    <property type="term" value="P:positive regulation of phosphatidylinositol 3-kinase/protein kinase B signal transduction"/>
    <property type="evidence" value="ECO:0007669"/>
    <property type="project" value="TreeGrafter"/>
</dbReference>
<feature type="compositionally biased region" description="Acidic residues" evidence="22">
    <location>
        <begin position="1494"/>
        <end position="1506"/>
    </location>
</feature>
<dbReference type="InterPro" id="IPR006212">
    <property type="entry name" value="Furin_repeat"/>
</dbReference>
<dbReference type="PROSITE" id="PS50853">
    <property type="entry name" value="FN3"/>
    <property type="match status" value="3"/>
</dbReference>
<dbReference type="SMART" id="SM00219">
    <property type="entry name" value="TyrKc"/>
    <property type="match status" value="1"/>
</dbReference>
<gene>
    <name evidence="26" type="ORF">FWK35_00014692</name>
</gene>
<feature type="compositionally biased region" description="Basic and acidic residues" evidence="22">
    <location>
        <begin position="967"/>
        <end position="984"/>
    </location>
</feature>
<dbReference type="PRINTS" id="PR00109">
    <property type="entry name" value="TYRKINASE"/>
</dbReference>